<dbReference type="InterPro" id="IPR036412">
    <property type="entry name" value="HAD-like_sf"/>
</dbReference>
<proteinExistence type="predicted"/>
<protein>
    <submittedName>
        <fullName evidence="1">Noncanonical pyrimidine nucleotidase, YjjG family</fullName>
    </submittedName>
</protein>
<reference evidence="1" key="1">
    <citation type="journal article" date="2015" name="Genome Announc.">
        <title>Draft Genome Sequence of Bacteroidales Strain TBC1, a Novel Isolate from a Methanogenic Wastewater Treatment System.</title>
        <authorList>
            <person name="Tourlousse D.M."/>
            <person name="Matsuura N."/>
            <person name="Sun L."/>
            <person name="Toyonaga M."/>
            <person name="Kuroda K."/>
            <person name="Ohashi A."/>
            <person name="Cruz R."/>
            <person name="Yamaguchi T."/>
            <person name="Sekiguchi Y."/>
        </authorList>
    </citation>
    <scope>NUCLEOTIDE SEQUENCE [LARGE SCALE GENOMIC DNA]</scope>
    <source>
        <strain evidence="1">TBC1</strain>
    </source>
</reference>
<dbReference type="SUPFAM" id="SSF56784">
    <property type="entry name" value="HAD-like"/>
    <property type="match status" value="1"/>
</dbReference>
<dbReference type="STRING" id="1678841.TBC1_11667"/>
<dbReference type="RefSeq" id="WP_062038475.1">
    <property type="nucleotide sequence ID" value="NZ_DF968182.1"/>
</dbReference>
<name>A0A0S7C0T0_9BACT</name>
<dbReference type="EMBL" id="DF968182">
    <property type="protein sequence ID" value="GAP42536.1"/>
    <property type="molecule type" value="Genomic_DNA"/>
</dbReference>
<dbReference type="NCBIfam" id="TIGR01509">
    <property type="entry name" value="HAD-SF-IA-v3"/>
    <property type="match status" value="1"/>
</dbReference>
<sequence>MKRKTYRHIFFDLDKTLWDFETNSVETFREIFSKYRLAEKGVDSFDRFLERYNYHNLMLWEFYRQGEIVKEVLNIRRFALTLHEFGIVDNLLSSNMANDYVTLSPTKTNLFPDTHAILEYLGDKYKLHIITNGFEEVQYKKLNNAGLMKYFTSVITSEDAGARKPEPRIFEYALQRSGAESEESLMIGDDEEVDILGALSVGMDQVLVDYNGEAQDSKATFRICKLSELFSLL</sequence>
<gene>
    <name evidence="1" type="ORF">TBC1_11667</name>
</gene>
<dbReference type="PANTHER" id="PTHR47478">
    <property type="match status" value="1"/>
</dbReference>
<dbReference type="InterPro" id="IPR023198">
    <property type="entry name" value="PGP-like_dom2"/>
</dbReference>
<dbReference type="InterPro" id="IPR011951">
    <property type="entry name" value="HAD-SF_hydro_IA_YjjG/PynA"/>
</dbReference>
<dbReference type="GO" id="GO:0008253">
    <property type="term" value="F:5'-nucleotidase activity"/>
    <property type="evidence" value="ECO:0007669"/>
    <property type="project" value="InterPro"/>
</dbReference>
<keyword evidence="2" id="KW-1185">Reference proteome</keyword>
<organism evidence="1">
    <name type="scientific">Lentimicrobium saccharophilum</name>
    <dbReference type="NCBI Taxonomy" id="1678841"/>
    <lineage>
        <taxon>Bacteria</taxon>
        <taxon>Pseudomonadati</taxon>
        <taxon>Bacteroidota</taxon>
        <taxon>Bacteroidia</taxon>
        <taxon>Bacteroidales</taxon>
        <taxon>Lentimicrobiaceae</taxon>
        <taxon>Lentimicrobium</taxon>
    </lineage>
</organism>
<dbReference type="SFLD" id="SFLDG01129">
    <property type="entry name" value="C1.5:_HAD__Beta-PGM__Phosphata"/>
    <property type="match status" value="1"/>
</dbReference>
<dbReference type="PANTHER" id="PTHR47478:SF1">
    <property type="entry name" value="PYRIMIDINE 5'-NUCLEOTIDASE YJJG"/>
    <property type="match status" value="1"/>
</dbReference>
<dbReference type="SFLD" id="SFLDS00003">
    <property type="entry name" value="Haloacid_Dehalogenase"/>
    <property type="match status" value="1"/>
</dbReference>
<dbReference type="OrthoDB" id="9802350at2"/>
<dbReference type="InterPro" id="IPR006439">
    <property type="entry name" value="HAD-SF_hydro_IA"/>
</dbReference>
<evidence type="ECO:0000313" key="2">
    <source>
        <dbReference type="Proteomes" id="UP000053091"/>
    </source>
</evidence>
<dbReference type="AlphaFoldDB" id="A0A0S7C0T0"/>
<dbReference type="NCBIfam" id="TIGR01549">
    <property type="entry name" value="HAD-SF-IA-v1"/>
    <property type="match status" value="1"/>
</dbReference>
<dbReference type="InterPro" id="IPR052550">
    <property type="entry name" value="Pyrimidine_5'-ntase_YjjG"/>
</dbReference>
<accession>A0A0S7C0T0</accession>
<dbReference type="Pfam" id="PF13419">
    <property type="entry name" value="HAD_2"/>
    <property type="match status" value="1"/>
</dbReference>
<dbReference type="Proteomes" id="UP000053091">
    <property type="component" value="Unassembled WGS sequence"/>
</dbReference>
<dbReference type="SFLD" id="SFLDG01135">
    <property type="entry name" value="C1.5.6:_HAD__Beta-PGM__Phospha"/>
    <property type="match status" value="1"/>
</dbReference>
<dbReference type="Gene3D" id="3.40.50.1000">
    <property type="entry name" value="HAD superfamily/HAD-like"/>
    <property type="match status" value="1"/>
</dbReference>
<evidence type="ECO:0000313" key="1">
    <source>
        <dbReference type="EMBL" id="GAP42536.1"/>
    </source>
</evidence>
<dbReference type="Gene3D" id="1.10.150.240">
    <property type="entry name" value="Putative phosphatase, domain 2"/>
    <property type="match status" value="1"/>
</dbReference>
<dbReference type="InterPro" id="IPR023214">
    <property type="entry name" value="HAD_sf"/>
</dbReference>
<dbReference type="InterPro" id="IPR041492">
    <property type="entry name" value="HAD_2"/>
</dbReference>
<dbReference type="NCBIfam" id="TIGR02254">
    <property type="entry name" value="YjjG_YfnB"/>
    <property type="match status" value="1"/>
</dbReference>